<dbReference type="GO" id="GO:0016787">
    <property type="term" value="F:hydrolase activity"/>
    <property type="evidence" value="ECO:0007669"/>
    <property type="project" value="UniProtKB-KW"/>
</dbReference>
<sequence>MITCFIALTLTACASTPPPQDELDALVRREGAEAIAGVALVVRIEGETVFEGATGTAEFDTDGITPLRPMTTRSPVRAASVSKLVTALAAHEIALNQWFVLSADLHVWLDFPLDHPLDPDARISPGMLLSHTSGIRDPDVYWMAHPGRIETLLDQPHWADHAPEEGWEYANINYGLLATAMEAAVLERFDVIARTRVLEPLGLGHTGFNWSGVPAEIRRNGATLYVREDSIWVEQVDGRAMLDGDAPTILMADGASLDSYEPGQNGTLFSPQGGWRASAHDMALLAEAFGPEGMGHDLTRPMWRAPGQTWGLGPRLVQPGEAQGWPGGLTGHAGEAYGLVAGAWVTPDGRISIGYVVNGTDEHFVREADAETGFNALEQALLGLAAEIADSR</sequence>
<dbReference type="PANTHER" id="PTHR46825">
    <property type="entry name" value="D-ALANYL-D-ALANINE-CARBOXYPEPTIDASE/ENDOPEPTIDASE AMPH"/>
    <property type="match status" value="1"/>
</dbReference>
<accession>A0ABV6ZZF8</accession>
<dbReference type="InterPro" id="IPR001466">
    <property type="entry name" value="Beta-lactam-related"/>
</dbReference>
<comment type="caution">
    <text evidence="2">The sequence shown here is derived from an EMBL/GenBank/DDBJ whole genome shotgun (WGS) entry which is preliminary data.</text>
</comment>
<dbReference type="SUPFAM" id="SSF56601">
    <property type="entry name" value="beta-lactamase/transpeptidase-like"/>
    <property type="match status" value="1"/>
</dbReference>
<organism evidence="2 3">
    <name type="scientific">Hyphobacterium vulgare</name>
    <dbReference type="NCBI Taxonomy" id="1736751"/>
    <lineage>
        <taxon>Bacteria</taxon>
        <taxon>Pseudomonadati</taxon>
        <taxon>Pseudomonadota</taxon>
        <taxon>Alphaproteobacteria</taxon>
        <taxon>Maricaulales</taxon>
        <taxon>Maricaulaceae</taxon>
        <taxon>Hyphobacterium</taxon>
    </lineage>
</organism>
<dbReference type="PANTHER" id="PTHR46825:SF7">
    <property type="entry name" value="D-ALANYL-D-ALANINE CARBOXYPEPTIDASE"/>
    <property type="match status" value="1"/>
</dbReference>
<keyword evidence="2" id="KW-0378">Hydrolase</keyword>
<evidence type="ECO:0000313" key="2">
    <source>
        <dbReference type="EMBL" id="MFC2926724.1"/>
    </source>
</evidence>
<reference evidence="3" key="1">
    <citation type="journal article" date="2019" name="Int. J. Syst. Evol. Microbiol.">
        <title>The Global Catalogue of Microorganisms (GCM) 10K type strain sequencing project: providing services to taxonomists for standard genome sequencing and annotation.</title>
        <authorList>
            <consortium name="The Broad Institute Genomics Platform"/>
            <consortium name="The Broad Institute Genome Sequencing Center for Infectious Disease"/>
            <person name="Wu L."/>
            <person name="Ma J."/>
        </authorList>
    </citation>
    <scope>NUCLEOTIDE SEQUENCE [LARGE SCALE GENOMIC DNA]</scope>
    <source>
        <strain evidence="3">KCTC 52487</strain>
    </source>
</reference>
<dbReference type="RefSeq" id="WP_343164645.1">
    <property type="nucleotide sequence ID" value="NZ_JBHRSV010000020.1"/>
</dbReference>
<dbReference type="Pfam" id="PF00144">
    <property type="entry name" value="Beta-lactamase"/>
    <property type="match status" value="1"/>
</dbReference>
<evidence type="ECO:0000313" key="3">
    <source>
        <dbReference type="Proteomes" id="UP001595379"/>
    </source>
</evidence>
<dbReference type="EMBL" id="JBHRSV010000020">
    <property type="protein sequence ID" value="MFC2926724.1"/>
    <property type="molecule type" value="Genomic_DNA"/>
</dbReference>
<keyword evidence="3" id="KW-1185">Reference proteome</keyword>
<protein>
    <submittedName>
        <fullName evidence="2">Serine hydrolase domain-containing protein</fullName>
        <ecNumber evidence="2">3.-.-.-</ecNumber>
    </submittedName>
</protein>
<gene>
    <name evidence="2" type="ORF">ACFOOR_11455</name>
</gene>
<evidence type="ECO:0000259" key="1">
    <source>
        <dbReference type="Pfam" id="PF00144"/>
    </source>
</evidence>
<dbReference type="Gene3D" id="3.40.710.10">
    <property type="entry name" value="DD-peptidase/beta-lactamase superfamily"/>
    <property type="match status" value="1"/>
</dbReference>
<feature type="domain" description="Beta-lactamase-related" evidence="1">
    <location>
        <begin position="24"/>
        <end position="372"/>
    </location>
</feature>
<proteinExistence type="predicted"/>
<dbReference type="InterPro" id="IPR050491">
    <property type="entry name" value="AmpC-like"/>
</dbReference>
<dbReference type="EC" id="3.-.-.-" evidence="2"/>
<dbReference type="Proteomes" id="UP001595379">
    <property type="component" value="Unassembled WGS sequence"/>
</dbReference>
<name>A0ABV6ZZF8_9PROT</name>
<dbReference type="InterPro" id="IPR012338">
    <property type="entry name" value="Beta-lactam/transpept-like"/>
</dbReference>